<proteinExistence type="predicted"/>
<organism evidence="2 3">
    <name type="scientific">Methylorubrum suomiense</name>
    <dbReference type="NCBI Taxonomy" id="144191"/>
    <lineage>
        <taxon>Bacteria</taxon>
        <taxon>Pseudomonadati</taxon>
        <taxon>Pseudomonadota</taxon>
        <taxon>Alphaproteobacteria</taxon>
        <taxon>Hyphomicrobiales</taxon>
        <taxon>Methylobacteriaceae</taxon>
        <taxon>Methylorubrum</taxon>
    </lineage>
</organism>
<protein>
    <recommendedName>
        <fullName evidence="4">DUF1127 domain-containing protein</fullName>
    </recommendedName>
</protein>
<name>A0ABQ4UVN6_9HYPH</name>
<dbReference type="EMBL" id="BPRE01000008">
    <property type="protein sequence ID" value="GJE76245.1"/>
    <property type="molecule type" value="Genomic_DNA"/>
</dbReference>
<reference evidence="2" key="1">
    <citation type="journal article" date="2021" name="Front. Microbiol.">
        <title>Comprehensive Comparative Genomics and Phenotyping of Methylobacterium Species.</title>
        <authorList>
            <person name="Alessa O."/>
            <person name="Ogura Y."/>
            <person name="Fujitani Y."/>
            <person name="Takami H."/>
            <person name="Hayashi T."/>
            <person name="Sahin N."/>
            <person name="Tani A."/>
        </authorList>
    </citation>
    <scope>NUCLEOTIDE SEQUENCE</scope>
    <source>
        <strain evidence="2">DSM 14458</strain>
    </source>
</reference>
<evidence type="ECO:0000313" key="2">
    <source>
        <dbReference type="EMBL" id="GJE76245.1"/>
    </source>
</evidence>
<evidence type="ECO:0000256" key="1">
    <source>
        <dbReference type="SAM" id="MobiDB-lite"/>
    </source>
</evidence>
<evidence type="ECO:0000313" key="3">
    <source>
        <dbReference type="Proteomes" id="UP001055093"/>
    </source>
</evidence>
<reference evidence="2" key="2">
    <citation type="submission" date="2021-08" db="EMBL/GenBank/DDBJ databases">
        <authorList>
            <person name="Tani A."/>
            <person name="Ola A."/>
            <person name="Ogura Y."/>
            <person name="Katsura K."/>
            <person name="Hayashi T."/>
        </authorList>
    </citation>
    <scope>NUCLEOTIDE SEQUENCE</scope>
    <source>
        <strain evidence="2">DSM 14458</strain>
    </source>
</reference>
<accession>A0ABQ4UVN6</accession>
<evidence type="ECO:0008006" key="4">
    <source>
        <dbReference type="Google" id="ProtNLM"/>
    </source>
</evidence>
<comment type="caution">
    <text evidence="2">The sequence shown here is derived from an EMBL/GenBank/DDBJ whole genome shotgun (WGS) entry which is preliminary data.</text>
</comment>
<dbReference type="Proteomes" id="UP001055093">
    <property type="component" value="Unassembled WGS sequence"/>
</dbReference>
<gene>
    <name evidence="2" type="ORF">BGCPKDLD_2837</name>
</gene>
<feature type="region of interest" description="Disordered" evidence="1">
    <location>
        <begin position="47"/>
        <end position="96"/>
    </location>
</feature>
<keyword evidence="3" id="KW-1185">Reference proteome</keyword>
<sequence length="106" mass="11569">MAHRFEAMMRSIGALVRSRMWGSATRTGARYPQARLSDLDDRLLDDLGLTRSGEPLPREPSRSRAPQRRGVGRQSGGAISKPAKSKPGETVQLTSVQAPRLVAVCQ</sequence>